<feature type="transmembrane region" description="Helical" evidence="2">
    <location>
        <begin position="56"/>
        <end position="75"/>
    </location>
</feature>
<organism evidence="3 4">
    <name type="scientific">Halobellus rarus</name>
    <dbReference type="NCBI Taxonomy" id="1126237"/>
    <lineage>
        <taxon>Archaea</taxon>
        <taxon>Methanobacteriati</taxon>
        <taxon>Methanobacteriota</taxon>
        <taxon>Stenosarchaea group</taxon>
        <taxon>Halobacteria</taxon>
        <taxon>Halobacteriales</taxon>
        <taxon>Haloferacaceae</taxon>
        <taxon>Halobellus</taxon>
    </lineage>
</organism>
<evidence type="ECO:0000313" key="3">
    <source>
        <dbReference type="EMBL" id="MFD1597580.1"/>
    </source>
</evidence>
<evidence type="ECO:0000256" key="1">
    <source>
        <dbReference type="SAM" id="MobiDB-lite"/>
    </source>
</evidence>
<evidence type="ECO:0000313" key="4">
    <source>
        <dbReference type="Proteomes" id="UP001597085"/>
    </source>
</evidence>
<feature type="region of interest" description="Disordered" evidence="1">
    <location>
        <begin position="227"/>
        <end position="263"/>
    </location>
</feature>
<comment type="caution">
    <text evidence="3">The sequence shown here is derived from an EMBL/GenBank/DDBJ whole genome shotgun (WGS) entry which is preliminary data.</text>
</comment>
<keyword evidence="2" id="KW-1133">Transmembrane helix</keyword>
<accession>A0ABD6CIF6</accession>
<name>A0ABD6CIF6_9EURY</name>
<protein>
    <submittedName>
        <fullName evidence="3">Uncharacterized protein</fullName>
    </submittedName>
</protein>
<feature type="compositionally biased region" description="Polar residues" evidence="1">
    <location>
        <begin position="230"/>
        <end position="241"/>
    </location>
</feature>
<dbReference type="Proteomes" id="UP001597085">
    <property type="component" value="Unassembled WGS sequence"/>
</dbReference>
<keyword evidence="4" id="KW-1185">Reference proteome</keyword>
<keyword evidence="2" id="KW-0472">Membrane</keyword>
<feature type="transmembrane region" description="Helical" evidence="2">
    <location>
        <begin position="25"/>
        <end position="47"/>
    </location>
</feature>
<evidence type="ECO:0000256" key="2">
    <source>
        <dbReference type="SAM" id="Phobius"/>
    </source>
</evidence>
<dbReference type="RefSeq" id="WP_256421546.1">
    <property type="nucleotide sequence ID" value="NZ_JANHDI010000008.1"/>
</dbReference>
<proteinExistence type="predicted"/>
<dbReference type="EMBL" id="JBHUDK010000002">
    <property type="protein sequence ID" value="MFD1597580.1"/>
    <property type="molecule type" value="Genomic_DNA"/>
</dbReference>
<gene>
    <name evidence="3" type="ORF">ACFSBX_01195</name>
</gene>
<sequence>MSVSAVAPIVLLSFSEQLVTALRPYATLILPGFLVVFFVGAAVAAVLSDRWYARRLFVACFFVGLILSNSVLPMAPPPFVSWGHFSQPTAEVETYQEIRLVDESGHELKMDDKMTLAFDSVATTRLIKHMRRGQNTTENETTARLLLDRATEYREAVERGDAEGLARFPSHGLTSVWTPELLDGHERFVGVRVYEMTFVTSEDGTEVVRYEEDVVFEAFPLADEEAIPSRNGSMPTTQMNRTGEREPISLSLGIPSPSPEAAY</sequence>
<reference evidence="3 4" key="1">
    <citation type="journal article" date="2019" name="Int. J. Syst. Evol. Microbiol.">
        <title>The Global Catalogue of Microorganisms (GCM) 10K type strain sequencing project: providing services to taxonomists for standard genome sequencing and annotation.</title>
        <authorList>
            <consortium name="The Broad Institute Genomics Platform"/>
            <consortium name="The Broad Institute Genome Sequencing Center for Infectious Disease"/>
            <person name="Wu L."/>
            <person name="Ma J."/>
        </authorList>
    </citation>
    <scope>NUCLEOTIDE SEQUENCE [LARGE SCALE GENOMIC DNA]</scope>
    <source>
        <strain evidence="3 4">CGMCC 1.12121</strain>
    </source>
</reference>
<dbReference type="AlphaFoldDB" id="A0ABD6CIF6"/>
<keyword evidence="2" id="KW-0812">Transmembrane</keyword>